<gene>
    <name evidence="1" type="ORF">CCUG60884_02065</name>
</gene>
<comment type="caution">
    <text evidence="1">The sequence shown here is derived from an EMBL/GenBank/DDBJ whole genome shotgun (WGS) entry which is preliminary data.</text>
</comment>
<name>A0A4R8SX06_9MYCO</name>
<dbReference type="STRING" id="404941.GCA_002013645_01231"/>
<evidence type="ECO:0000313" key="1">
    <source>
        <dbReference type="EMBL" id="TEA06924.1"/>
    </source>
</evidence>
<reference evidence="1 2" key="1">
    <citation type="journal article" date="2019" name="Sci. Rep.">
        <title>Extended insight into the Mycobacterium chelonae-abscessus complex through whole genome sequencing of Mycobacterium salmoniphilum outbreak and Mycobacterium salmoniphilum-like strains.</title>
        <authorList>
            <person name="Behra P.R.K."/>
            <person name="Das S."/>
            <person name="Pettersson B.M.F."/>
            <person name="Shirreff L."/>
            <person name="DuCote T."/>
            <person name="Jacobsson K.G."/>
            <person name="Ennis D.G."/>
            <person name="Kirsebom L.A."/>
        </authorList>
    </citation>
    <scope>NUCLEOTIDE SEQUENCE [LARGE SCALE GENOMIC DNA]</scope>
    <source>
        <strain evidence="1 2">CCUG 60884</strain>
    </source>
</reference>
<dbReference type="Proteomes" id="UP000294604">
    <property type="component" value="Unassembled WGS sequence"/>
</dbReference>
<accession>A0A4R8SX06</accession>
<proteinExistence type="predicted"/>
<organism evidence="1 2">
    <name type="scientific">Mycobacteroides salmoniphilum</name>
    <dbReference type="NCBI Taxonomy" id="404941"/>
    <lineage>
        <taxon>Bacteria</taxon>
        <taxon>Bacillati</taxon>
        <taxon>Actinomycetota</taxon>
        <taxon>Actinomycetes</taxon>
        <taxon>Mycobacteriales</taxon>
        <taxon>Mycobacteriaceae</taxon>
        <taxon>Mycobacteroides</taxon>
    </lineage>
</organism>
<sequence>MAGAAAVWLAAPNDAAADRGKRASVAVVVGGAGAGDSAEAAGYRAPGEVAAADADG</sequence>
<evidence type="ECO:0000313" key="2">
    <source>
        <dbReference type="Proteomes" id="UP000294604"/>
    </source>
</evidence>
<protein>
    <submittedName>
        <fullName evidence="1">Uncharacterized protein</fullName>
    </submittedName>
</protein>
<dbReference type="EMBL" id="PECL01000007">
    <property type="protein sequence ID" value="TEA06924.1"/>
    <property type="molecule type" value="Genomic_DNA"/>
</dbReference>
<dbReference type="AlphaFoldDB" id="A0A4R8SX06"/>